<dbReference type="STRING" id="1077348.A0A2G8RTW9"/>
<gene>
    <name evidence="2" type="ORF">GSI_12830</name>
</gene>
<evidence type="ECO:0000256" key="1">
    <source>
        <dbReference type="SAM" id="MobiDB-lite"/>
    </source>
</evidence>
<evidence type="ECO:0000313" key="3">
    <source>
        <dbReference type="Proteomes" id="UP000230002"/>
    </source>
</evidence>
<dbReference type="AlphaFoldDB" id="A0A2G8RTW9"/>
<sequence length="503" mass="53032">MAVFRKVQRGRSEGKSLWAVLDADLPCFDGGGFKKSLCADMNNGVSSHKNSRKRAADDGVGPRSKRRKANEEPVPTPIKPPYFPPVVQNTNQQSYYQAACLQQAHTPAENLFPPLPASSNFHRVVARAATIPLVGAPLMVPSDGASSTGAGEETEGEDDLIPPSSPIERPPSSSSLPDLSSSLSTSSSPTPSHLSYPSSRDPSPAVATVPPPAAELPNDIEGDPMAAWLRSDSPPLSIPTLSAKAKGKAKITPPPRSSGKKPLRMMAPMHPPSSPTPDRRGVTGLRRVVSSSKPKSPGTIIPPSLVHKPISPSSVMNRLHASLIASAIAAEGSQGSDDVERPLTPDRAVTPPPSSTPLRVDDLESELIDFSPFKSLSADVAHLFGASSSSGLLPPSPSLSVFTARAPLLQGSMEDLAGDWMSAISRSPIAPIPRTPKKSPLFGSSSSAQSLRMFSPFGTPSRGSRDALLDPEDDWMRHFQSPSDLFAAYTTLGASPSPSQSNR</sequence>
<feature type="region of interest" description="Disordered" evidence="1">
    <location>
        <begin position="44"/>
        <end position="84"/>
    </location>
</feature>
<accession>A0A2G8RTW9</accession>
<protein>
    <submittedName>
        <fullName evidence="2">Uncharacterized protein</fullName>
    </submittedName>
</protein>
<feature type="compositionally biased region" description="Low complexity" evidence="1">
    <location>
        <begin position="170"/>
        <end position="208"/>
    </location>
</feature>
<reference evidence="2 3" key="1">
    <citation type="journal article" date="2015" name="Sci. Rep.">
        <title>Chromosome-level genome map provides insights into diverse defense mechanisms in the medicinal fungus Ganoderma sinense.</title>
        <authorList>
            <person name="Zhu Y."/>
            <person name="Xu J."/>
            <person name="Sun C."/>
            <person name="Zhou S."/>
            <person name="Xu H."/>
            <person name="Nelson D.R."/>
            <person name="Qian J."/>
            <person name="Song J."/>
            <person name="Luo H."/>
            <person name="Xiang L."/>
            <person name="Li Y."/>
            <person name="Xu Z."/>
            <person name="Ji A."/>
            <person name="Wang L."/>
            <person name="Lu S."/>
            <person name="Hayward A."/>
            <person name="Sun W."/>
            <person name="Li X."/>
            <person name="Schwartz D.C."/>
            <person name="Wang Y."/>
            <person name="Chen S."/>
        </authorList>
    </citation>
    <scope>NUCLEOTIDE SEQUENCE [LARGE SCALE GENOMIC DNA]</scope>
    <source>
        <strain evidence="2 3">ZZ0214-1</strain>
    </source>
</reference>
<dbReference type="EMBL" id="AYKW01000056">
    <property type="protein sequence ID" value="PIL24943.1"/>
    <property type="molecule type" value="Genomic_DNA"/>
</dbReference>
<dbReference type="OrthoDB" id="5954824at2759"/>
<feature type="region of interest" description="Disordered" evidence="1">
    <location>
        <begin position="330"/>
        <end position="360"/>
    </location>
</feature>
<feature type="region of interest" description="Disordered" evidence="1">
    <location>
        <begin position="137"/>
        <end position="307"/>
    </location>
</feature>
<dbReference type="Proteomes" id="UP000230002">
    <property type="component" value="Unassembled WGS sequence"/>
</dbReference>
<feature type="region of interest" description="Disordered" evidence="1">
    <location>
        <begin position="429"/>
        <end position="469"/>
    </location>
</feature>
<organism evidence="2 3">
    <name type="scientific">Ganoderma sinense ZZ0214-1</name>
    <dbReference type="NCBI Taxonomy" id="1077348"/>
    <lineage>
        <taxon>Eukaryota</taxon>
        <taxon>Fungi</taxon>
        <taxon>Dikarya</taxon>
        <taxon>Basidiomycota</taxon>
        <taxon>Agaricomycotina</taxon>
        <taxon>Agaricomycetes</taxon>
        <taxon>Polyporales</taxon>
        <taxon>Polyporaceae</taxon>
        <taxon>Ganoderma</taxon>
    </lineage>
</organism>
<name>A0A2G8RTW9_9APHY</name>
<evidence type="ECO:0000313" key="2">
    <source>
        <dbReference type="EMBL" id="PIL24943.1"/>
    </source>
</evidence>
<comment type="caution">
    <text evidence="2">The sequence shown here is derived from an EMBL/GenBank/DDBJ whole genome shotgun (WGS) entry which is preliminary data.</text>
</comment>
<feature type="compositionally biased region" description="Pro residues" evidence="1">
    <location>
        <begin position="74"/>
        <end position="84"/>
    </location>
</feature>
<keyword evidence="3" id="KW-1185">Reference proteome</keyword>
<proteinExistence type="predicted"/>
<feature type="compositionally biased region" description="Polar residues" evidence="1">
    <location>
        <begin position="442"/>
        <end position="452"/>
    </location>
</feature>